<feature type="compositionally biased region" description="Polar residues" evidence="1">
    <location>
        <begin position="648"/>
        <end position="657"/>
    </location>
</feature>
<dbReference type="Proteomes" id="UP000827937">
    <property type="component" value="Segment"/>
</dbReference>
<name>A0AAE7RWY0_9CAUD</name>
<organism evidence="2 3">
    <name type="scientific">uncultured phage cr150_1</name>
    <dbReference type="NCBI Taxonomy" id="2986413"/>
    <lineage>
        <taxon>Viruses</taxon>
        <taxon>Duplodnaviria</taxon>
        <taxon>Heunggongvirae</taxon>
        <taxon>Uroviricota</taxon>
        <taxon>Caudoviricetes</taxon>
        <taxon>Crassvirales</taxon>
        <taxon>Suoliviridae</taxon>
        <taxon>Loutivirinae</taxon>
        <taxon>Blohavirus</taxon>
        <taxon>Blohavirus faecalis</taxon>
    </lineage>
</organism>
<keyword evidence="3" id="KW-1185">Reference proteome</keyword>
<dbReference type="EMBL" id="MZ130495">
    <property type="protein sequence ID" value="QWM90931.2"/>
    <property type="molecule type" value="Genomic_DNA"/>
</dbReference>
<feature type="region of interest" description="Disordered" evidence="1">
    <location>
        <begin position="632"/>
        <end position="657"/>
    </location>
</feature>
<evidence type="ECO:0000313" key="2">
    <source>
        <dbReference type="EMBL" id="QWM90931.2"/>
    </source>
</evidence>
<protein>
    <submittedName>
        <fullName evidence="2">Uncharacterized protein</fullName>
    </submittedName>
</protein>
<gene>
    <name evidence="2" type="primary">gp_73429</name>
</gene>
<evidence type="ECO:0000313" key="3">
    <source>
        <dbReference type="Proteomes" id="UP000827937"/>
    </source>
</evidence>
<evidence type="ECO:0000256" key="1">
    <source>
        <dbReference type="SAM" id="MobiDB-lite"/>
    </source>
</evidence>
<accession>A0AAE7RWY0</accession>
<reference evidence="2 3" key="1">
    <citation type="submission" date="2021-04" db="EMBL/GenBank/DDBJ databases">
        <authorList>
            <person name="Shkoporov A.N."/>
            <person name="Stockdale S.R."/>
            <person name="Guerin E."/>
            <person name="Ross R.P."/>
            <person name="Hill C."/>
        </authorList>
    </citation>
    <scope>NUCLEOTIDE SEQUENCE [LARGE SCALE GENOMIC DNA]</scope>
    <source>
        <strain evidence="3">cr150_1</strain>
    </source>
</reference>
<proteinExistence type="predicted"/>
<sequence>MQANRYDRAAEAPILNTYVPINFGELYRIGAAQKQAVDEAAQQFNTQLQKFGEFRSPSAIDTQNYYNLTINRQDVQDAINQIVSNPDALKDAGFRANLQSIISNTDYGSLSLLKESADNLRAGLEMRAKMEAEGRYKRSWDSANIPNYDTLGSKRVFDQITPLRYMTADELANPYFSNLKPSSIGSVWKDGVKYNRVGITYDTLYDIADAKFNDLISTPQGQQYYREALDASGGNTELARQRFVGMIADSQRDRIVNQDTVDPYWLAMAKQSNRGSNEEVIRPNPTRLDFLNDSITRNTMSGIGNKFNSYRDYISSLITKYPNSKIADDARKGLRNIDRMQNEYGSMVQAANEYSARYRQTGNDEDYVTAVAASNRAQQLQSQMVGLASKHVVRDEFQRVAGFSPLTSQDSKEFNTKSYLKGVNSALNKVSAPVGLLDKDDLLTGVGALSTEIQDSDGIKHQGYQFNTTEGFLLPETVFSMIAGNEGPGRRARRDAGIGRDTSFPFRELVESGQLSGVQFIPNNKVVKTGPGSMALSGKLRIPKERIEESLGTGMWINNPIWFNEMTSSYSMPFGRQTTKGALKQQFGASKVTEVVGEDGVEYYEVDAYRTLPNSYTSSEYWQRVNQRWQGGSSSGIGGSSQAKDEYQTSAQQLLGR</sequence>